<proteinExistence type="predicted"/>
<dbReference type="EMBL" id="LWCA01000335">
    <property type="protein sequence ID" value="OAF69101.1"/>
    <property type="molecule type" value="Genomic_DNA"/>
</dbReference>
<evidence type="ECO:0000313" key="3">
    <source>
        <dbReference type="Proteomes" id="UP000078046"/>
    </source>
</evidence>
<protein>
    <submittedName>
        <fullName evidence="2">Uncharacterized protein</fullName>
    </submittedName>
</protein>
<gene>
    <name evidence="2" type="ORF">A3Q56_03156</name>
</gene>
<organism evidence="2 3">
    <name type="scientific">Intoshia linei</name>
    <dbReference type="NCBI Taxonomy" id="1819745"/>
    <lineage>
        <taxon>Eukaryota</taxon>
        <taxon>Metazoa</taxon>
        <taxon>Spiralia</taxon>
        <taxon>Lophotrochozoa</taxon>
        <taxon>Mesozoa</taxon>
        <taxon>Orthonectida</taxon>
        <taxon>Rhopaluridae</taxon>
        <taxon>Intoshia</taxon>
    </lineage>
</organism>
<sequence length="826" mass="95955">MNYGGAILKKHNLIQNYNLNPEKILFEYLNENFEKIPKNDHIIKLLKNNETINDMGNIEKNSTYAKVLTSLRCINTQKYYTIKNTDRNVFKNQKKLNNTQHSDVVSEKGFSNYMTYTACNSFNNNNSEFLPKFIKKYSDSMLRRSSEPCMHFLNKLDTDLVEFYKRSNHFKKTLNFSVITEHFSKKIKNYENIIKMNNVHTDKWRNLKKLCYSKPHTSLDLSREIICERKLSINPSLSELKTMSSFFGSRKSQNGQMDCSLESGSNETDEFKTLFSQPSMDLNSSLFTKESEESKDYIKTKEKGNYDDLKRVNSRFNDINGNFNSSVDSNHSDDSDGSNDSDSSNDSDICDDSLDYKITESSEKSDNSESCEFSESTDKDVKSNINYTITNLSKMNIKINDKTEPKVKNTFPSIESYKTEKCSQISTLDNAILKNEKETKNLLYSLKQSNNHEKNINVKYMTLPDDVLYKTRKSITNSKDTTLSHRSKEYNFKNLQKNRKFTIYTHLYKSDMDLGEKRLKLCSLKFRSNSNNNTINKNDLDKNYSIENLKIKKFCKSQLSKSLKKSSINKTKLTIPTSKKRKGCSVKLHSNLSKDFILPTELHISSLNIPQNLNLPVEINVPTNTEIPLHMNQNLNQTIKQKINEYNDYKSSSTSKNDKIHSSQFLNKINKNDEIIKNSSNSLVSHLFSKKIKNQQSVENTDSNTSIASSLRRKRIYRINLSKKKTKEIFKLNQELDSENHDNDRKNFSKESLKFNTNRNDNKYLSIFEMTTVLNKRIKSKSSGSLRLDLKSSLFVTKDQLSTDQNMIYKKLRKEYSQQSKHVIQI</sequence>
<evidence type="ECO:0000313" key="2">
    <source>
        <dbReference type="EMBL" id="OAF69101.1"/>
    </source>
</evidence>
<dbReference type="Proteomes" id="UP000078046">
    <property type="component" value="Unassembled WGS sequence"/>
</dbReference>
<keyword evidence="3" id="KW-1185">Reference proteome</keyword>
<dbReference type="AlphaFoldDB" id="A0A177B685"/>
<reference evidence="2 3" key="1">
    <citation type="submission" date="2016-04" db="EMBL/GenBank/DDBJ databases">
        <title>The genome of Intoshia linei affirms orthonectids as highly simplified spiralians.</title>
        <authorList>
            <person name="Mikhailov K.V."/>
            <person name="Slusarev G.S."/>
            <person name="Nikitin M.A."/>
            <person name="Logacheva M.D."/>
            <person name="Penin A."/>
            <person name="Aleoshin V."/>
            <person name="Panchin Y.V."/>
        </authorList>
    </citation>
    <scope>NUCLEOTIDE SEQUENCE [LARGE SCALE GENOMIC DNA]</scope>
    <source>
        <strain evidence="2">Intl2013</strain>
        <tissue evidence="2">Whole animal</tissue>
    </source>
</reference>
<feature type="compositionally biased region" description="Acidic residues" evidence="1">
    <location>
        <begin position="335"/>
        <end position="352"/>
    </location>
</feature>
<feature type="region of interest" description="Disordered" evidence="1">
    <location>
        <begin position="320"/>
        <end position="352"/>
    </location>
</feature>
<evidence type="ECO:0000256" key="1">
    <source>
        <dbReference type="SAM" id="MobiDB-lite"/>
    </source>
</evidence>
<comment type="caution">
    <text evidence="2">The sequence shown here is derived from an EMBL/GenBank/DDBJ whole genome shotgun (WGS) entry which is preliminary data.</text>
</comment>
<name>A0A177B685_9BILA</name>
<accession>A0A177B685</accession>